<proteinExistence type="predicted"/>
<feature type="transmembrane region" description="Helical" evidence="1">
    <location>
        <begin position="6"/>
        <end position="31"/>
    </location>
</feature>
<feature type="transmembrane region" description="Helical" evidence="1">
    <location>
        <begin position="258"/>
        <end position="282"/>
    </location>
</feature>
<dbReference type="InterPro" id="IPR053150">
    <property type="entry name" value="Teicoplanin_resist-assoc"/>
</dbReference>
<feature type="transmembrane region" description="Helical" evidence="1">
    <location>
        <begin position="302"/>
        <end position="318"/>
    </location>
</feature>
<dbReference type="EMBL" id="MATO01000030">
    <property type="protein sequence ID" value="OCS91247.1"/>
    <property type="molecule type" value="Genomic_DNA"/>
</dbReference>
<feature type="transmembrane region" description="Helical" evidence="1">
    <location>
        <begin position="144"/>
        <end position="166"/>
    </location>
</feature>
<sequence length="383" mass="44356">MDVYVQPILTAGIVFVVLTFLLFVPWCIYTFRKYGFLSFSKSLIMFSFIFYFFAALFLVLLPLPETTNYCAQIKPDTVFYNLRPFQFVSDILYKSGITINPATWVQTFKQPSFYQAFFNFLLLMPLGVYLRYFLEEKTYWKRAFFIGFGMTLFYEVTQVTGIYGIYDCPYRIFDVDDLLLNSTGALIGFFIAPVVLALLPSHDDVVEHAEEVKRRDEVGPLMKLFAVLLDVAIINYSWDLLVLLSGEASTSFEFIYKSMMYAVVFAIVPIATNGATVMMLLLRFRMKPERETNFVTATVRRWIALYVTYCIFEVARVMSRFDVPMESDFYVFTILASVGTWAIAMVTLLVLFIHGIIVLLGRGKRRFYFDRAARLVATRKVKK</sequence>
<keyword evidence="1" id="KW-0472">Membrane</keyword>
<protein>
    <recommendedName>
        <fullName evidence="2">VanZ-like domain-containing protein</fullName>
    </recommendedName>
</protein>
<feature type="transmembrane region" description="Helical" evidence="1">
    <location>
        <begin position="178"/>
        <end position="199"/>
    </location>
</feature>
<dbReference type="PANTHER" id="PTHR36834">
    <property type="entry name" value="MEMBRANE PROTEIN-RELATED"/>
    <property type="match status" value="1"/>
</dbReference>
<organism evidence="3 4">
    <name type="scientific">Caryophanon latum</name>
    <dbReference type="NCBI Taxonomy" id="33977"/>
    <lineage>
        <taxon>Bacteria</taxon>
        <taxon>Bacillati</taxon>
        <taxon>Bacillota</taxon>
        <taxon>Bacilli</taxon>
        <taxon>Bacillales</taxon>
        <taxon>Caryophanaceae</taxon>
        <taxon>Caryophanon</taxon>
    </lineage>
</organism>
<feature type="transmembrane region" description="Helical" evidence="1">
    <location>
        <begin position="330"/>
        <end position="361"/>
    </location>
</feature>
<accession>A0A1C0YVR7</accession>
<feature type="transmembrane region" description="Helical" evidence="1">
    <location>
        <begin position="43"/>
        <end position="63"/>
    </location>
</feature>
<dbReference type="AlphaFoldDB" id="A0A1C0YVR7"/>
<evidence type="ECO:0000259" key="2">
    <source>
        <dbReference type="Pfam" id="PF04892"/>
    </source>
</evidence>
<feature type="transmembrane region" description="Helical" evidence="1">
    <location>
        <begin position="113"/>
        <end position="132"/>
    </location>
</feature>
<dbReference type="Pfam" id="PF04892">
    <property type="entry name" value="VanZ"/>
    <property type="match status" value="1"/>
</dbReference>
<gene>
    <name evidence="3" type="ORF">A6K76_09565</name>
</gene>
<feature type="domain" description="VanZ-like" evidence="2">
    <location>
        <begin position="48"/>
        <end position="194"/>
    </location>
</feature>
<evidence type="ECO:0000256" key="1">
    <source>
        <dbReference type="SAM" id="Phobius"/>
    </source>
</evidence>
<evidence type="ECO:0000313" key="4">
    <source>
        <dbReference type="Proteomes" id="UP000093482"/>
    </source>
</evidence>
<keyword evidence="4" id="KW-1185">Reference proteome</keyword>
<dbReference type="InterPro" id="IPR006976">
    <property type="entry name" value="VanZ-like"/>
</dbReference>
<dbReference type="Proteomes" id="UP000093482">
    <property type="component" value="Unassembled WGS sequence"/>
</dbReference>
<dbReference type="PANTHER" id="PTHR36834:SF1">
    <property type="entry name" value="INTEGRAL MEMBRANE PROTEIN"/>
    <property type="match status" value="1"/>
</dbReference>
<comment type="caution">
    <text evidence="3">The sequence shown here is derived from an EMBL/GenBank/DDBJ whole genome shotgun (WGS) entry which is preliminary data.</text>
</comment>
<reference evidence="3 4" key="1">
    <citation type="submission" date="2016-07" db="EMBL/GenBank/DDBJ databases">
        <title>Caryophanon latum genome sequencing.</title>
        <authorList>
            <person name="Verma A."/>
            <person name="Pal Y."/>
            <person name="Krishnamurthi S."/>
        </authorList>
    </citation>
    <scope>NUCLEOTIDE SEQUENCE [LARGE SCALE GENOMIC DNA]</scope>
    <source>
        <strain evidence="3 4">DSM 14151</strain>
    </source>
</reference>
<dbReference type="RefSeq" id="WP_066463585.1">
    <property type="nucleotide sequence ID" value="NZ_MATO01000030.1"/>
</dbReference>
<dbReference type="OrthoDB" id="4822551at2"/>
<name>A0A1C0YVR7_9BACL</name>
<evidence type="ECO:0000313" key="3">
    <source>
        <dbReference type="EMBL" id="OCS91247.1"/>
    </source>
</evidence>
<keyword evidence="1" id="KW-0812">Transmembrane</keyword>
<keyword evidence="1" id="KW-1133">Transmembrane helix</keyword>